<accession>A0A0K2U1E3</accession>
<evidence type="ECO:0000256" key="1">
    <source>
        <dbReference type="SAM" id="Phobius"/>
    </source>
</evidence>
<reference evidence="2" key="1">
    <citation type="submission" date="2014-05" db="EMBL/GenBank/DDBJ databases">
        <authorList>
            <person name="Chronopoulou M."/>
        </authorList>
    </citation>
    <scope>NUCLEOTIDE SEQUENCE</scope>
    <source>
        <tissue evidence="2">Whole organism</tissue>
    </source>
</reference>
<dbReference type="AlphaFoldDB" id="A0A0K2U1E3"/>
<name>A0A0K2U1E3_LEPSM</name>
<proteinExistence type="predicted"/>
<keyword evidence="1" id="KW-1133">Transmembrane helix</keyword>
<organism evidence="2">
    <name type="scientific">Lepeophtheirus salmonis</name>
    <name type="common">Salmon louse</name>
    <name type="synonym">Caligus salmonis</name>
    <dbReference type="NCBI Taxonomy" id="72036"/>
    <lineage>
        <taxon>Eukaryota</taxon>
        <taxon>Metazoa</taxon>
        <taxon>Ecdysozoa</taxon>
        <taxon>Arthropoda</taxon>
        <taxon>Crustacea</taxon>
        <taxon>Multicrustacea</taxon>
        <taxon>Hexanauplia</taxon>
        <taxon>Copepoda</taxon>
        <taxon>Siphonostomatoida</taxon>
        <taxon>Caligidae</taxon>
        <taxon>Lepeophtheirus</taxon>
    </lineage>
</organism>
<evidence type="ECO:0000313" key="2">
    <source>
        <dbReference type="EMBL" id="CDW32099.1"/>
    </source>
</evidence>
<feature type="transmembrane region" description="Helical" evidence="1">
    <location>
        <begin position="12"/>
        <end position="34"/>
    </location>
</feature>
<keyword evidence="1" id="KW-0812">Transmembrane</keyword>
<keyword evidence="1" id="KW-0472">Membrane</keyword>
<protein>
    <submittedName>
        <fullName evidence="2">Uncharacterized protein</fullName>
    </submittedName>
</protein>
<dbReference type="EMBL" id="HACA01014738">
    <property type="protein sequence ID" value="CDW32099.1"/>
    <property type="molecule type" value="Transcribed_RNA"/>
</dbReference>
<sequence length="36" mass="4273">MKRINISHLNTFIYLHIIIILISINTTKKILVIIRL</sequence>